<sequence>MKTLLNILGNNSKTKGTKLGLLATAATTGVTVARFLGKRSIYGIVGGVAVSLAADYIKKKYDKKLEANSNHQNPDVIEHK</sequence>
<dbReference type="RefSeq" id="WP_230476079.1">
    <property type="nucleotide sequence ID" value="NZ_CP072842.1"/>
</dbReference>
<name>A0ABX7XC40_9FLAO</name>
<proteinExistence type="predicted"/>
<reference evidence="1 2" key="1">
    <citation type="journal article" date="2021" name="Int. J. Syst. Evol. Microbiol.">
        <title>Faecalibacter bovis sp. nov., isolated from cow faeces.</title>
        <authorList>
            <person name="Li F."/>
            <person name="Zhao W."/>
            <person name="Hong Q."/>
            <person name="Shao Q."/>
            <person name="Song J."/>
            <person name="Yang S."/>
        </authorList>
    </citation>
    <scope>NUCLEOTIDE SEQUENCE [LARGE SCALE GENOMIC DNA]</scope>
    <source>
        <strain evidence="1 2">ZY171143</strain>
    </source>
</reference>
<evidence type="ECO:0000313" key="2">
    <source>
        <dbReference type="Proteomes" id="UP000672011"/>
    </source>
</evidence>
<protein>
    <submittedName>
        <fullName evidence="1">Uncharacterized protein</fullName>
    </submittedName>
</protein>
<accession>A0ABX7XC40</accession>
<reference evidence="2" key="2">
    <citation type="submission" date="2021-04" db="EMBL/GenBank/DDBJ databases">
        <title>Taxonomy of Flavobacteriaceae bacterium ZY171143.</title>
        <authorList>
            <person name="Li F."/>
        </authorList>
    </citation>
    <scope>NUCLEOTIDE SEQUENCE [LARGE SCALE GENOMIC DNA]</scope>
    <source>
        <strain evidence="2">ZY171143</strain>
    </source>
</reference>
<gene>
    <name evidence="1" type="ORF">J9309_11780</name>
</gene>
<dbReference type="Proteomes" id="UP000672011">
    <property type="component" value="Chromosome"/>
</dbReference>
<keyword evidence="2" id="KW-1185">Reference proteome</keyword>
<dbReference type="EMBL" id="CP072842">
    <property type="protein sequence ID" value="QTV05437.1"/>
    <property type="molecule type" value="Genomic_DNA"/>
</dbReference>
<evidence type="ECO:0000313" key="1">
    <source>
        <dbReference type="EMBL" id="QTV05437.1"/>
    </source>
</evidence>
<organism evidence="1 2">
    <name type="scientific">Faecalibacter bovis</name>
    <dbReference type="NCBI Taxonomy" id="2898187"/>
    <lineage>
        <taxon>Bacteria</taxon>
        <taxon>Pseudomonadati</taxon>
        <taxon>Bacteroidota</taxon>
        <taxon>Flavobacteriia</taxon>
        <taxon>Flavobacteriales</taxon>
        <taxon>Weeksellaceae</taxon>
        <taxon>Faecalibacter</taxon>
    </lineage>
</organism>